<dbReference type="PANTHER" id="PTHR10151">
    <property type="entry name" value="ECTONUCLEOTIDE PYROPHOSPHATASE/PHOSPHODIESTERASE"/>
    <property type="match status" value="1"/>
</dbReference>
<dbReference type="InterPro" id="IPR002591">
    <property type="entry name" value="Phosphodiest/P_Trfase"/>
</dbReference>
<dbReference type="RefSeq" id="WP_106153513.1">
    <property type="nucleotide sequence ID" value="NZ_PVTS01000010.1"/>
</dbReference>
<dbReference type="Gene3D" id="3.30.1360.180">
    <property type="match status" value="1"/>
</dbReference>
<accession>A0A2T0XHB0</accession>
<evidence type="ECO:0000313" key="2">
    <source>
        <dbReference type="Proteomes" id="UP000252733"/>
    </source>
</evidence>
<dbReference type="Proteomes" id="UP000252733">
    <property type="component" value="Unassembled WGS sequence"/>
</dbReference>
<dbReference type="GO" id="GO:0016787">
    <property type="term" value="F:hydrolase activity"/>
    <property type="evidence" value="ECO:0007669"/>
    <property type="project" value="UniProtKB-ARBA"/>
</dbReference>
<organism evidence="1 2">
    <name type="scientific">Marinilabilia salmonicolor</name>
    <dbReference type="NCBI Taxonomy" id="989"/>
    <lineage>
        <taxon>Bacteria</taxon>
        <taxon>Pseudomonadati</taxon>
        <taxon>Bacteroidota</taxon>
        <taxon>Bacteroidia</taxon>
        <taxon>Marinilabiliales</taxon>
        <taxon>Marinilabiliaceae</taxon>
        <taxon>Marinilabilia</taxon>
    </lineage>
</organism>
<dbReference type="PANTHER" id="PTHR10151:SF120">
    <property type="entry name" value="BIS(5'-ADENOSYL)-TRIPHOSPHATASE"/>
    <property type="match status" value="1"/>
</dbReference>
<dbReference type="Gene3D" id="3.40.720.10">
    <property type="entry name" value="Alkaline Phosphatase, subunit A"/>
    <property type="match status" value="1"/>
</dbReference>
<dbReference type="AlphaFoldDB" id="A0A2T0XHB0"/>
<gene>
    <name evidence="1" type="ORF">DFO77_11240</name>
</gene>
<reference evidence="1 2" key="1">
    <citation type="submission" date="2018-07" db="EMBL/GenBank/DDBJ databases">
        <title>Freshwater and sediment microbial communities from various areas in North America, analyzing microbe dynamics in response to fracking.</title>
        <authorList>
            <person name="Lamendella R."/>
        </authorList>
    </citation>
    <scope>NUCLEOTIDE SEQUENCE [LARGE SCALE GENOMIC DNA]</scope>
    <source>
        <strain evidence="1 2">160A</strain>
    </source>
</reference>
<dbReference type="InterPro" id="IPR017850">
    <property type="entry name" value="Alkaline_phosphatase_core_sf"/>
</dbReference>
<proteinExistence type="predicted"/>
<dbReference type="Pfam" id="PF01663">
    <property type="entry name" value="Phosphodiest"/>
    <property type="match status" value="1"/>
</dbReference>
<dbReference type="SUPFAM" id="SSF53649">
    <property type="entry name" value="Alkaline phosphatase-like"/>
    <property type="match status" value="1"/>
</dbReference>
<dbReference type="CDD" id="cd16018">
    <property type="entry name" value="Enpp"/>
    <property type="match status" value="1"/>
</dbReference>
<protein>
    <submittedName>
        <fullName evidence="1">Alkaline phosphatase D</fullName>
    </submittedName>
</protein>
<comment type="caution">
    <text evidence="1">The sequence shown here is derived from an EMBL/GenBank/DDBJ whole genome shotgun (WGS) entry which is preliminary data.</text>
</comment>
<dbReference type="EMBL" id="QPIZ01000012">
    <property type="protein sequence ID" value="RCW33876.1"/>
    <property type="molecule type" value="Genomic_DNA"/>
</dbReference>
<keyword evidence="2" id="KW-1185">Reference proteome</keyword>
<name>A0A2T0XHB0_9BACT</name>
<dbReference type="OrthoDB" id="9766127at2"/>
<sequence>MKRIFLTAIIFQLCFLGIGANAKNSERYVIILSLDGFRWDYSDIYNTPVLDSIAANGVKAQSLMPCFPSKTFPNHYSIATGLFPNHHGIIGNNFYNSEIDRIYKVSDRYAVQDSRFYSGEPFWVTASNHGIITASYYWIGSETKIKGKQPDIWKAFDSSISFEQRIDSVISWLQFPANERPHLISFYFEQPDKSGHLFGPESKQTRKVVERIDSLLGVFCLKKNRLVIADFIDLIIVSDHGMGQVTKEKSVALKDHIPPSLLENVYGNNPFFLVESKEMYEDSVFSLLSGIEGINVWKKNDVPDTLQYGTNENISSLVVCAKKGWGVYMDSSQFVNGGTHGYSFLNKDMHGIFYGIGPSFNSGIECKSFQNIEVYNIVCKLLNIEPAPNDGKFSNVSELLKQ</sequence>
<evidence type="ECO:0000313" key="1">
    <source>
        <dbReference type="EMBL" id="RCW33876.1"/>
    </source>
</evidence>